<dbReference type="STRING" id="1301098.PKB_5458"/>
<keyword evidence="1" id="KW-0472">Membrane</keyword>
<protein>
    <recommendedName>
        <fullName evidence="4">DUF1269 domain-containing protein</fullName>
    </recommendedName>
</protein>
<keyword evidence="3" id="KW-1185">Reference proteome</keyword>
<dbReference type="Proteomes" id="UP000025241">
    <property type="component" value="Chromosome I"/>
</dbReference>
<name>A0A024HQK0_PSEKB</name>
<dbReference type="HOGENOM" id="CLU_1567483_0_0_6"/>
<keyword evidence="1" id="KW-1133">Transmembrane helix</keyword>
<feature type="transmembrane region" description="Helical" evidence="1">
    <location>
        <begin position="94"/>
        <end position="115"/>
    </location>
</feature>
<evidence type="ECO:0000313" key="3">
    <source>
        <dbReference type="Proteomes" id="UP000025241"/>
    </source>
</evidence>
<dbReference type="KEGG" id="pkc:PKB_5458"/>
<dbReference type="RefSeq" id="WP_043256130.1">
    <property type="nucleotide sequence ID" value="NZ_HG322950.1"/>
</dbReference>
<sequence length="167" mass="17602">MVGYRHQVSGVFARQVQAESARQRLIGQGIAAERLRILAAEALPPMTRSRRVRRSLWQMLTSGAIGMLFGLAVSTLTALALTQPDGSLFSGTPLVMLGWGSALGALLGGMVGASADAGQIDKAFSYAIAHGEVVLLVETRSARETLLARDTIEASLGVGTHMDISLI</sequence>
<feature type="transmembrane region" description="Helical" evidence="1">
    <location>
        <begin position="56"/>
        <end position="82"/>
    </location>
</feature>
<organism evidence="2 3">
    <name type="scientific">Pseudomonas knackmussii (strain DSM 6978 / CCUG 54928 / LMG 23759 / B13)</name>
    <dbReference type="NCBI Taxonomy" id="1301098"/>
    <lineage>
        <taxon>Bacteria</taxon>
        <taxon>Pseudomonadati</taxon>
        <taxon>Pseudomonadota</taxon>
        <taxon>Gammaproteobacteria</taxon>
        <taxon>Pseudomonadales</taxon>
        <taxon>Pseudomonadaceae</taxon>
        <taxon>Pseudomonas</taxon>
    </lineage>
</organism>
<evidence type="ECO:0000313" key="2">
    <source>
        <dbReference type="EMBL" id="CDF86768.1"/>
    </source>
</evidence>
<accession>A0A024HQK0</accession>
<proteinExistence type="predicted"/>
<reference evidence="2 3" key="2">
    <citation type="submission" date="2014-05" db="EMBL/GenBank/DDBJ databases">
        <title>Genome sequence of the 3-chlorobenzoate degrading bacterium Pseudomonas knackmussii B13 shows multiple evidence for horizontal gene transfer.</title>
        <authorList>
            <person name="Miyazaki R."/>
            <person name="Bertelli C."/>
            <person name="Falquet L."/>
            <person name="Robinson-Rechavi M."/>
            <person name="Gharib W."/>
            <person name="Roy S."/>
            <person name="Van der Meer J.R."/>
        </authorList>
    </citation>
    <scope>NUCLEOTIDE SEQUENCE [LARGE SCALE GENOMIC DNA]</scope>
    <source>
        <strain evidence="2 3">B13</strain>
    </source>
</reference>
<keyword evidence="1" id="KW-0812">Transmembrane</keyword>
<dbReference type="EMBL" id="HG322950">
    <property type="protein sequence ID" value="CDF86768.1"/>
    <property type="molecule type" value="Genomic_DNA"/>
</dbReference>
<reference evidence="2 3" key="1">
    <citation type="submission" date="2013-03" db="EMBL/GenBank/DDBJ databases">
        <authorList>
            <person name="Linke B."/>
        </authorList>
    </citation>
    <scope>NUCLEOTIDE SEQUENCE [LARGE SCALE GENOMIC DNA]</scope>
    <source>
        <strain evidence="2 3">B13</strain>
    </source>
</reference>
<evidence type="ECO:0008006" key="4">
    <source>
        <dbReference type="Google" id="ProtNLM"/>
    </source>
</evidence>
<dbReference type="OrthoDB" id="7361836at2"/>
<dbReference type="AlphaFoldDB" id="A0A024HQK0"/>
<evidence type="ECO:0000256" key="1">
    <source>
        <dbReference type="SAM" id="Phobius"/>
    </source>
</evidence>
<gene>
    <name evidence="2" type="ORF">PKB_5458</name>
</gene>
<dbReference type="PATRIC" id="fig|1301098.3.peg.5441"/>